<dbReference type="PROSITE" id="PS50005">
    <property type="entry name" value="TPR"/>
    <property type="match status" value="1"/>
</dbReference>
<keyword evidence="1" id="KW-0802">TPR repeat</keyword>
<evidence type="ECO:0000313" key="2">
    <source>
        <dbReference type="EMBL" id="QQZ07790.1"/>
    </source>
</evidence>
<keyword evidence="3" id="KW-1185">Reference proteome</keyword>
<dbReference type="InterPro" id="IPR019734">
    <property type="entry name" value="TPR_rpt"/>
</dbReference>
<dbReference type="EMBL" id="CP065425">
    <property type="protein sequence ID" value="QQZ07790.1"/>
    <property type="molecule type" value="Genomic_DNA"/>
</dbReference>
<feature type="repeat" description="TPR" evidence="1">
    <location>
        <begin position="389"/>
        <end position="422"/>
    </location>
</feature>
<organism evidence="2 3">
    <name type="scientific">Heyndrickxia vini</name>
    <dbReference type="NCBI Taxonomy" id="1476025"/>
    <lineage>
        <taxon>Bacteria</taxon>
        <taxon>Bacillati</taxon>
        <taxon>Bacillota</taxon>
        <taxon>Bacilli</taxon>
        <taxon>Bacillales</taxon>
        <taxon>Bacillaceae</taxon>
        <taxon>Heyndrickxia</taxon>
    </lineage>
</organism>
<protein>
    <submittedName>
        <fullName evidence="2">Uncharacterized protein</fullName>
    </submittedName>
</protein>
<evidence type="ECO:0000256" key="1">
    <source>
        <dbReference type="PROSITE-ProRule" id="PRU00339"/>
    </source>
</evidence>
<accession>A0ABX7DXZ2</accession>
<dbReference type="RefSeq" id="WP_202776622.1">
    <property type="nucleotide sequence ID" value="NZ_CP065425.1"/>
</dbReference>
<dbReference type="Proteomes" id="UP000595691">
    <property type="component" value="Chromosome"/>
</dbReference>
<evidence type="ECO:0000313" key="3">
    <source>
        <dbReference type="Proteomes" id="UP000595691"/>
    </source>
</evidence>
<sequence>MNPQPLLITNHNKTIELTVKQMAMYLRSNIIEATDDQQNNYYLFFYKEQFLTYVKPTKLKRQTHIEKAFTKGIILPSTHPLIYSILSPNHSYKKRTFHQLIKKAESLYNPQVVAHIATFFESFVSKKTIFSLIQSIFYDYRRNGQMFSSYRILRLLMDFAPNHSWVKGLSSDLNFIKYGKLYDQLSDELITKDPLYLEKVLYTKNANNQLIQLLHSQSRWLDEIALYIQHISPGNYSSLKQLLNNHFSDKEIVDVLEHLSGKASDVSEINSDLLENYLQRQNAEKIINILFTHQLTLNPKQTQKFENLLENVDLKLEHFPKEKVLSFLVPLFKIKPEIAIRLLHKYIALQLKEHDIDSVMNCLIPLKNTIHAHPILEKLQRIQKLANDPDQQLLLGELYYEFQQFDQAIDCFSWEMELKSIDPKPVKWLSKIYNEMGMEQEHQAYRQLYIDMQKRA</sequence>
<reference evidence="2 3" key="1">
    <citation type="submission" date="2020-11" db="EMBL/GenBank/DDBJ databases">
        <title>Taxonomic evaluation of the Bacillus sporothermodurans group of bacteria based on whole genome sequences.</title>
        <authorList>
            <person name="Fiedler G."/>
            <person name="Herbstmann A.-D."/>
            <person name="Doll E."/>
            <person name="Wenning M."/>
            <person name="Brinks E."/>
            <person name="Kabisch J."/>
            <person name="Breitenwieser F."/>
            <person name="Lappann M."/>
            <person name="Boehnlein C."/>
            <person name="Franz C."/>
        </authorList>
    </citation>
    <scope>NUCLEOTIDE SEQUENCE [LARGE SCALE GENOMIC DNA]</scope>
    <source>
        <strain evidence="2 3">JCM 19841</strain>
    </source>
</reference>
<name>A0ABX7DXZ2_9BACI</name>
<proteinExistence type="predicted"/>
<gene>
    <name evidence="2" type="ORF">I5776_11875</name>
</gene>